<dbReference type="Pfam" id="PF13889">
    <property type="entry name" value="Chromosome_seg"/>
    <property type="match status" value="1"/>
</dbReference>
<feature type="region of interest" description="Disordered" evidence="2">
    <location>
        <begin position="263"/>
        <end position="311"/>
    </location>
</feature>
<evidence type="ECO:0000313" key="7">
    <source>
        <dbReference type="WBParaSite" id="ASIM_0001196101-mRNA-1"/>
    </source>
</evidence>
<evidence type="ECO:0000256" key="2">
    <source>
        <dbReference type="SAM" id="MobiDB-lite"/>
    </source>
</evidence>
<dbReference type="PANTHER" id="PTHR13199:SF11">
    <property type="entry name" value="PROTEIN ATOSSA"/>
    <property type="match status" value="1"/>
</dbReference>
<evidence type="ECO:0000313" key="5">
    <source>
        <dbReference type="EMBL" id="VDK45044.1"/>
    </source>
</evidence>
<dbReference type="InterPro" id="IPR051506">
    <property type="entry name" value="ATOS_Transcription_Regulators"/>
</dbReference>
<name>A0A0M3JUT6_ANISI</name>
<evidence type="ECO:0000256" key="1">
    <source>
        <dbReference type="ARBA" id="ARBA00034497"/>
    </source>
</evidence>
<dbReference type="Pfam" id="PF13915">
    <property type="entry name" value="DUF4210"/>
    <property type="match status" value="1"/>
</dbReference>
<dbReference type="OrthoDB" id="8625101at2759"/>
<feature type="transmembrane region" description="Helical" evidence="3">
    <location>
        <begin position="598"/>
        <end position="617"/>
    </location>
</feature>
<dbReference type="InterPro" id="IPR025261">
    <property type="entry name" value="Atos-like_cons_dom"/>
</dbReference>
<feature type="compositionally biased region" description="Basic and acidic residues" evidence="2">
    <location>
        <begin position="300"/>
        <end position="311"/>
    </location>
</feature>
<dbReference type="EMBL" id="UYRR01031068">
    <property type="protein sequence ID" value="VDK45044.1"/>
    <property type="molecule type" value="Genomic_DNA"/>
</dbReference>
<keyword evidence="6" id="KW-1185">Reference proteome</keyword>
<keyword evidence="3" id="KW-1133">Transmembrane helix</keyword>
<comment type="similarity">
    <text evidence="1">Belongs to the ATOS family.</text>
</comment>
<organism evidence="7">
    <name type="scientific">Anisakis simplex</name>
    <name type="common">Herring worm</name>
    <dbReference type="NCBI Taxonomy" id="6269"/>
    <lineage>
        <taxon>Eukaryota</taxon>
        <taxon>Metazoa</taxon>
        <taxon>Ecdysozoa</taxon>
        <taxon>Nematoda</taxon>
        <taxon>Chromadorea</taxon>
        <taxon>Rhabditida</taxon>
        <taxon>Spirurina</taxon>
        <taxon>Ascaridomorpha</taxon>
        <taxon>Ascaridoidea</taxon>
        <taxon>Anisakidae</taxon>
        <taxon>Anisakis</taxon>
        <taxon>Anisakis simplex complex</taxon>
    </lineage>
</organism>
<feature type="domain" description="Atos-like conserved" evidence="4">
    <location>
        <begin position="500"/>
        <end position="558"/>
    </location>
</feature>
<sequence>METGCEVAKMVMESRGGVVARNVIQEAEQIISKQQPLSIQTFIAHERCQHSINSHCANAELVEVWTITLKRNCRKDEKTLEVLFLKNAVRSHLHFSQLNSWITNNGGKLPNETTCAYRLSSSSETMAFGGENDERCETHSFPVARCNSNSYLFVNVKWCKRDAPPQLKSCIPFNDFRYESEEWLLPSGSMCSSLSSHSFSSPGGSCNGTPHFFISPDDDRFEVGTNTETRSMHNVDKIIFTNDEDSGDEMKCTHKAFALTHSNSHQSSTLTHSSSSHNTDDNHETNNNNSPTEASFERCSSSEHSPRDENRKAVRRIPFECDDDVLIDVFTHALPTAKREHRLKLIVLCIVNVLFVFLSFQEDGAGVVMNCERVLIGSTEVESLSDFLATSSSVSPLETTASCVALGSRRESLPRRSQIAAAFRSMSSAPAVFSKTTGLPLNSSPAPLTRNERSFASSDKHPHHHHHHVLHNTTIGDDDSGTSDNERVCTARSAPTSSGLLCNFEESALNGRLEPLAALDGFHLQIAASGSFCAPHVTLPVTTFFFNLSDDDAPSPYLVFTFSLLYRILFGSDIAHWNSSVVKAIIFRRRALFKRFSFFLEKIILFLFFTSIFSALFNPQGTVVRMFMVRFDVSEMPASSQTFLRQRTFFMPSGCPIERAQRSWLKYLIHLRLATDRRGRLYVHTDIRMLFSQKGDLEALNIELEKESQQKYELLSFTEMPQKPRFSPRK</sequence>
<evidence type="ECO:0000313" key="6">
    <source>
        <dbReference type="Proteomes" id="UP000267096"/>
    </source>
</evidence>
<dbReference type="AlphaFoldDB" id="A0A0M3JUT6"/>
<proteinExistence type="inferred from homology"/>
<keyword evidence="3" id="KW-0472">Membrane</keyword>
<reference evidence="7" key="1">
    <citation type="submission" date="2017-02" db="UniProtKB">
        <authorList>
            <consortium name="WormBaseParasite"/>
        </authorList>
    </citation>
    <scope>IDENTIFICATION</scope>
</reference>
<evidence type="ECO:0000256" key="3">
    <source>
        <dbReference type="SAM" id="Phobius"/>
    </source>
</evidence>
<accession>A0A0M3JUT6</accession>
<protein>
    <submittedName>
        <fullName evidence="7">DUF4210 domain-containing protein</fullName>
    </submittedName>
</protein>
<reference evidence="5 6" key="2">
    <citation type="submission" date="2018-11" db="EMBL/GenBank/DDBJ databases">
        <authorList>
            <consortium name="Pathogen Informatics"/>
        </authorList>
    </citation>
    <scope>NUCLEOTIDE SEQUENCE [LARGE SCALE GENOMIC DNA]</scope>
</reference>
<feature type="region of interest" description="Disordered" evidence="2">
    <location>
        <begin position="442"/>
        <end position="486"/>
    </location>
</feature>
<dbReference type="PANTHER" id="PTHR13199">
    <property type="entry name" value="GH03947P"/>
    <property type="match status" value="1"/>
</dbReference>
<keyword evidence="3" id="KW-0812">Transmembrane</keyword>
<evidence type="ECO:0000259" key="4">
    <source>
        <dbReference type="SMART" id="SM01177"/>
    </source>
</evidence>
<dbReference type="WBParaSite" id="ASIM_0001196101-mRNA-1">
    <property type="protein sequence ID" value="ASIM_0001196101-mRNA-1"/>
    <property type="gene ID" value="ASIM_0001196101"/>
</dbReference>
<feature type="compositionally biased region" description="Low complexity" evidence="2">
    <location>
        <begin position="263"/>
        <end position="277"/>
    </location>
</feature>
<dbReference type="InterPro" id="IPR033473">
    <property type="entry name" value="Atos-like_C"/>
</dbReference>
<dbReference type="SMART" id="SM01177">
    <property type="entry name" value="DUF4210"/>
    <property type="match status" value="1"/>
</dbReference>
<gene>
    <name evidence="5" type="ORF">ASIM_LOCUS11427</name>
</gene>
<feature type="compositionally biased region" description="Basic residues" evidence="2">
    <location>
        <begin position="461"/>
        <end position="470"/>
    </location>
</feature>
<dbReference type="Proteomes" id="UP000267096">
    <property type="component" value="Unassembled WGS sequence"/>
</dbReference>